<evidence type="ECO:0000256" key="6">
    <source>
        <dbReference type="ARBA" id="ARBA00031295"/>
    </source>
</evidence>
<dbReference type="InterPro" id="IPR002048">
    <property type="entry name" value="EF_hand_dom"/>
</dbReference>
<name>A0A8J5QX85_9ASCO</name>
<comment type="subunit">
    <text evidence="4">Composed of a catalytic subunit (A) and a regulatory subunit (B).</text>
</comment>
<keyword evidence="10" id="KW-1185">Reference proteome</keyword>
<dbReference type="AlphaFoldDB" id="A0A8J5QX85"/>
<feature type="domain" description="EF-hand" evidence="8">
    <location>
        <begin position="132"/>
        <end position="167"/>
    </location>
</feature>
<sequence length="175" mass="19604">MGQGPSSGIINGLMEDTNFNLEEIDRLRKRFMKLDQDGSGEIDKQEFLSIPGVSSNPLATRLMDVFDIDGDGKIDFQEFITGLSAFSGKSTTQDKLKFAFRIYDIDRDGYIGNGELFIVMKMMVGKNLQDAELQQIVDKTMMEADLDGDGKLNFEEFKNAIDTKSIANTLTLNMF</sequence>
<dbReference type="Proteomes" id="UP000694255">
    <property type="component" value="Unassembled WGS sequence"/>
</dbReference>
<dbReference type="RefSeq" id="XP_049266610.1">
    <property type="nucleotide sequence ID" value="XM_049410432.1"/>
</dbReference>
<feature type="domain" description="EF-hand" evidence="8">
    <location>
        <begin position="61"/>
        <end position="89"/>
    </location>
</feature>
<evidence type="ECO:0000313" key="9">
    <source>
        <dbReference type="EMBL" id="KAG7666382.1"/>
    </source>
</evidence>
<evidence type="ECO:0000256" key="4">
    <source>
        <dbReference type="ARBA" id="ARBA00023792"/>
    </source>
</evidence>
<dbReference type="PROSITE" id="PS00018">
    <property type="entry name" value="EF_HAND_1"/>
    <property type="match status" value="4"/>
</dbReference>
<keyword evidence="1" id="KW-0479">Metal-binding</keyword>
<evidence type="ECO:0000256" key="1">
    <source>
        <dbReference type="ARBA" id="ARBA00022723"/>
    </source>
</evidence>
<evidence type="ECO:0000256" key="5">
    <source>
        <dbReference type="ARBA" id="ARBA00023832"/>
    </source>
</evidence>
<comment type="caution">
    <text evidence="9">The sequence shown here is derived from an EMBL/GenBank/DDBJ whole genome shotgun (WGS) entry which is preliminary data.</text>
</comment>
<dbReference type="OrthoDB" id="191686at2759"/>
<feature type="domain" description="EF-hand" evidence="8">
    <location>
        <begin position="91"/>
        <end position="126"/>
    </location>
</feature>
<dbReference type="GeneID" id="73466879"/>
<dbReference type="PANTHER" id="PTHR45942">
    <property type="entry name" value="PROTEIN PHOSPATASE 3 REGULATORY SUBUNIT B ALPHA ISOFORM TYPE 1"/>
    <property type="match status" value="1"/>
</dbReference>
<dbReference type="EMBL" id="JAGSYN010000007">
    <property type="protein sequence ID" value="KAG7666382.1"/>
    <property type="molecule type" value="Genomic_DNA"/>
</dbReference>
<evidence type="ECO:0000259" key="8">
    <source>
        <dbReference type="PROSITE" id="PS50222"/>
    </source>
</evidence>
<dbReference type="GO" id="GO:0005509">
    <property type="term" value="F:calcium ion binding"/>
    <property type="evidence" value="ECO:0007669"/>
    <property type="project" value="InterPro"/>
</dbReference>
<dbReference type="SMART" id="SM00054">
    <property type="entry name" value="EFh"/>
    <property type="match status" value="4"/>
</dbReference>
<protein>
    <recommendedName>
        <fullName evidence="5">Calcineurin subunit B</fullName>
    </recommendedName>
    <alternativeName>
        <fullName evidence="6">Calcineurin regulatory subunit</fullName>
    </alternativeName>
    <alternativeName>
        <fullName evidence="7">Protein phosphatase 2B regulatory subunit</fullName>
    </alternativeName>
</protein>
<accession>A0A8J5QX85</accession>
<reference evidence="9 10" key="1">
    <citation type="journal article" date="2021" name="DNA Res.">
        <title>Genome analysis of Candida subhashii reveals its hybrid nature and dual mitochondrial genome conformations.</title>
        <authorList>
            <person name="Mixao V."/>
            <person name="Hegedusova E."/>
            <person name="Saus E."/>
            <person name="Pryszcz L.P."/>
            <person name="Cillingova A."/>
            <person name="Nosek J."/>
            <person name="Gabaldon T."/>
        </authorList>
    </citation>
    <scope>NUCLEOTIDE SEQUENCE [LARGE SCALE GENOMIC DNA]</scope>
    <source>
        <strain evidence="9 10">CBS 10753</strain>
    </source>
</reference>
<organism evidence="9 10">
    <name type="scientific">[Candida] subhashii</name>
    <dbReference type="NCBI Taxonomy" id="561895"/>
    <lineage>
        <taxon>Eukaryota</taxon>
        <taxon>Fungi</taxon>
        <taxon>Dikarya</taxon>
        <taxon>Ascomycota</taxon>
        <taxon>Saccharomycotina</taxon>
        <taxon>Pichiomycetes</taxon>
        <taxon>Debaryomycetaceae</taxon>
        <taxon>Spathaspora</taxon>
    </lineage>
</organism>
<evidence type="ECO:0000256" key="7">
    <source>
        <dbReference type="ARBA" id="ARBA00032848"/>
    </source>
</evidence>
<comment type="function">
    <text evidence="3">Regulatory subunit of calcineurin, a calcium-dependent, calmodulin stimulated protein phosphatase. Confers calcium sensitivity.</text>
</comment>
<dbReference type="Pfam" id="PF13499">
    <property type="entry name" value="EF-hand_7"/>
    <property type="match status" value="2"/>
</dbReference>
<evidence type="ECO:0000256" key="3">
    <source>
        <dbReference type="ARBA" id="ARBA00023754"/>
    </source>
</evidence>
<dbReference type="InterPro" id="IPR018247">
    <property type="entry name" value="EF_Hand_1_Ca_BS"/>
</dbReference>
<keyword evidence="2" id="KW-0677">Repeat</keyword>
<dbReference type="PROSITE" id="PS50222">
    <property type="entry name" value="EF_HAND_2"/>
    <property type="match status" value="4"/>
</dbReference>
<feature type="domain" description="EF-hand" evidence="8">
    <location>
        <begin position="22"/>
        <end position="57"/>
    </location>
</feature>
<evidence type="ECO:0000256" key="2">
    <source>
        <dbReference type="ARBA" id="ARBA00022737"/>
    </source>
</evidence>
<dbReference type="CDD" id="cd00051">
    <property type="entry name" value="EFh"/>
    <property type="match status" value="1"/>
</dbReference>
<proteinExistence type="predicted"/>
<gene>
    <name evidence="9" type="ORF">J8A68_000078</name>
</gene>
<dbReference type="FunFam" id="1.10.238.10:FF:000001">
    <property type="entry name" value="Calmodulin 1"/>
    <property type="match status" value="1"/>
</dbReference>
<evidence type="ECO:0000313" key="10">
    <source>
        <dbReference type="Proteomes" id="UP000694255"/>
    </source>
</evidence>